<evidence type="ECO:0000313" key="2">
    <source>
        <dbReference type="Proteomes" id="UP000199481"/>
    </source>
</evidence>
<dbReference type="Proteomes" id="UP000199481">
    <property type="component" value="Unassembled WGS sequence"/>
</dbReference>
<accession>A0A1H1CMI7</accession>
<reference evidence="2" key="1">
    <citation type="submission" date="2016-10" db="EMBL/GenBank/DDBJ databases">
        <authorList>
            <person name="Varghese N."/>
            <person name="Submissions S."/>
        </authorList>
    </citation>
    <scope>NUCLEOTIDE SEQUENCE [LARGE SCALE GENOMIC DNA]</scope>
    <source>
        <strain evidence="2">MPL-11</strain>
    </source>
</reference>
<name>A0A1H1CMI7_9LACT</name>
<dbReference type="EMBL" id="FNJW01000009">
    <property type="protein sequence ID" value="SDQ64826.1"/>
    <property type="molecule type" value="Genomic_DNA"/>
</dbReference>
<keyword evidence="2" id="KW-1185">Reference proteome</keyword>
<dbReference type="AlphaFoldDB" id="A0A1H1CMI7"/>
<organism evidence="1 2">
    <name type="scientific">Carnobacterium viridans</name>
    <dbReference type="NCBI Taxonomy" id="174587"/>
    <lineage>
        <taxon>Bacteria</taxon>
        <taxon>Bacillati</taxon>
        <taxon>Bacillota</taxon>
        <taxon>Bacilli</taxon>
        <taxon>Lactobacillales</taxon>
        <taxon>Carnobacteriaceae</taxon>
        <taxon>Carnobacterium</taxon>
    </lineage>
</organism>
<sequence length="31" mass="3776">MFIKDPLERQKYILHPEYDSYFTAKQKNGSQ</sequence>
<gene>
    <name evidence="1" type="ORF">SAMN04487752_2786</name>
</gene>
<evidence type="ECO:0000313" key="1">
    <source>
        <dbReference type="EMBL" id="SDQ64826.1"/>
    </source>
</evidence>
<protein>
    <submittedName>
        <fullName evidence="1">Uncharacterized protein</fullName>
    </submittedName>
</protein>
<proteinExistence type="predicted"/>